<sequence>MIVKLLLMNMLMILQHQMEWIMLLMNVVEKQRMGM</sequence>
<keyword evidence="1" id="KW-0732">Signal</keyword>
<proteinExistence type="predicted"/>
<comment type="caution">
    <text evidence="2">The sequence shown here is derived from an EMBL/GenBank/DDBJ whole genome shotgun (WGS) entry which is preliminary data.</text>
</comment>
<gene>
    <name evidence="2" type="ORF">Goshw_022274</name>
</gene>
<feature type="chain" id="PRO_5029482130" evidence="1">
    <location>
        <begin position="16"/>
        <end position="35"/>
    </location>
</feature>
<protein>
    <submittedName>
        <fullName evidence="2">Uncharacterized protein</fullName>
    </submittedName>
</protein>
<feature type="signal peptide" evidence="1">
    <location>
        <begin position="1"/>
        <end position="15"/>
    </location>
</feature>
<keyword evidence="3" id="KW-1185">Reference proteome</keyword>
<evidence type="ECO:0000256" key="1">
    <source>
        <dbReference type="SAM" id="SignalP"/>
    </source>
</evidence>
<dbReference type="AlphaFoldDB" id="A0A7J9N3N3"/>
<evidence type="ECO:0000313" key="3">
    <source>
        <dbReference type="Proteomes" id="UP000593576"/>
    </source>
</evidence>
<accession>A0A7J9N3N3</accession>
<dbReference type="OrthoDB" id="1000359at2759"/>
<dbReference type="Proteomes" id="UP000593576">
    <property type="component" value="Unassembled WGS sequence"/>
</dbReference>
<reference evidence="2 3" key="1">
    <citation type="journal article" date="2019" name="Genome Biol. Evol.">
        <title>Insights into the evolution of the New World diploid cottons (Gossypium, subgenus Houzingenia) based on genome sequencing.</title>
        <authorList>
            <person name="Grover C.E."/>
            <person name="Arick M.A. 2nd"/>
            <person name="Thrash A."/>
            <person name="Conover J.L."/>
            <person name="Sanders W.S."/>
            <person name="Peterson D.G."/>
            <person name="Frelichowski J.E."/>
            <person name="Scheffler J.A."/>
            <person name="Scheffler B.E."/>
            <person name="Wendel J.F."/>
        </authorList>
    </citation>
    <scope>NUCLEOTIDE SEQUENCE [LARGE SCALE GENOMIC DNA]</scope>
    <source>
        <strain evidence="2">1</strain>
        <tissue evidence="2">Leaf</tissue>
    </source>
</reference>
<organism evidence="2 3">
    <name type="scientific">Gossypium schwendimanii</name>
    <name type="common">Cotton</name>
    <dbReference type="NCBI Taxonomy" id="34291"/>
    <lineage>
        <taxon>Eukaryota</taxon>
        <taxon>Viridiplantae</taxon>
        <taxon>Streptophyta</taxon>
        <taxon>Embryophyta</taxon>
        <taxon>Tracheophyta</taxon>
        <taxon>Spermatophyta</taxon>
        <taxon>Magnoliopsida</taxon>
        <taxon>eudicotyledons</taxon>
        <taxon>Gunneridae</taxon>
        <taxon>Pentapetalae</taxon>
        <taxon>rosids</taxon>
        <taxon>malvids</taxon>
        <taxon>Malvales</taxon>
        <taxon>Malvaceae</taxon>
        <taxon>Malvoideae</taxon>
        <taxon>Gossypium</taxon>
    </lineage>
</organism>
<evidence type="ECO:0000313" key="2">
    <source>
        <dbReference type="EMBL" id="MBA0877921.1"/>
    </source>
</evidence>
<dbReference type="EMBL" id="JABFAF010269889">
    <property type="protein sequence ID" value="MBA0877921.1"/>
    <property type="molecule type" value="Genomic_DNA"/>
</dbReference>
<name>A0A7J9N3N3_GOSSC</name>